<feature type="domain" description="EML-like second beta-propeller" evidence="11">
    <location>
        <begin position="503"/>
        <end position="772"/>
    </location>
</feature>
<name>A0A455ASP4_PHYMC</name>
<dbReference type="Gene3D" id="2.130.10.10">
    <property type="entry name" value="YVTN repeat-like/Quinoprotein amine dehydrogenase"/>
    <property type="match status" value="4"/>
</dbReference>
<dbReference type="PANTHER" id="PTHR13720:SF15">
    <property type="entry name" value="ECHINODERM MICROTUBULE-ASSOCIATED PROTEIN-LIKE 3"/>
    <property type="match status" value="1"/>
</dbReference>
<keyword evidence="4 8" id="KW-0853">WD repeat</keyword>
<proteinExistence type="inferred from homology"/>
<keyword evidence="3" id="KW-0963">Cytoplasm</keyword>
<dbReference type="SMART" id="SM00320">
    <property type="entry name" value="WD40"/>
    <property type="match status" value="6"/>
</dbReference>
<dbReference type="Proteomes" id="UP000248484">
    <property type="component" value="Unplaced"/>
</dbReference>
<dbReference type="FunFam" id="2.130.10.10:FF:000005">
    <property type="entry name" value="Putative echinoderm microtubule-associated protein-like 1"/>
    <property type="match status" value="1"/>
</dbReference>
<feature type="region of interest" description="Disordered" evidence="9">
    <location>
        <begin position="1"/>
        <end position="21"/>
    </location>
</feature>
<dbReference type="CTD" id="256364"/>
<evidence type="ECO:0000256" key="9">
    <source>
        <dbReference type="SAM" id="MobiDB-lite"/>
    </source>
</evidence>
<feature type="repeat" description="WD" evidence="8">
    <location>
        <begin position="625"/>
        <end position="658"/>
    </location>
</feature>
<evidence type="ECO:0000259" key="11">
    <source>
        <dbReference type="Pfam" id="PF23414"/>
    </source>
</evidence>
<organism evidence="12 13">
    <name type="scientific">Physeter macrocephalus</name>
    <name type="common">Sperm whale</name>
    <name type="synonym">Physeter catodon</name>
    <dbReference type="NCBI Taxonomy" id="9755"/>
    <lineage>
        <taxon>Eukaryota</taxon>
        <taxon>Metazoa</taxon>
        <taxon>Chordata</taxon>
        <taxon>Craniata</taxon>
        <taxon>Vertebrata</taxon>
        <taxon>Euteleostomi</taxon>
        <taxon>Mammalia</taxon>
        <taxon>Eutheria</taxon>
        <taxon>Laurasiatheria</taxon>
        <taxon>Artiodactyla</taxon>
        <taxon>Whippomorpha</taxon>
        <taxon>Cetacea</taxon>
        <taxon>Odontoceti</taxon>
        <taxon>Physeteridae</taxon>
        <taxon>Physeter</taxon>
    </lineage>
</organism>
<gene>
    <name evidence="13" type="primary">EML3</name>
</gene>
<dbReference type="Pfam" id="PF23414">
    <property type="entry name" value="Beta-prop_EML_2"/>
    <property type="match status" value="1"/>
</dbReference>
<feature type="repeat" description="WD" evidence="8">
    <location>
        <begin position="738"/>
        <end position="772"/>
    </location>
</feature>
<dbReference type="PROSITE" id="PS50294">
    <property type="entry name" value="WD_REPEATS_REGION"/>
    <property type="match status" value="1"/>
</dbReference>
<dbReference type="PROSITE" id="PS50082">
    <property type="entry name" value="WD_REPEATS_2"/>
    <property type="match status" value="4"/>
</dbReference>
<dbReference type="GO" id="GO:0008017">
    <property type="term" value="F:microtubule binding"/>
    <property type="evidence" value="ECO:0007669"/>
    <property type="project" value="TreeGrafter"/>
</dbReference>
<dbReference type="InterPro" id="IPR005108">
    <property type="entry name" value="HELP"/>
</dbReference>
<evidence type="ECO:0000256" key="4">
    <source>
        <dbReference type="ARBA" id="ARBA00022574"/>
    </source>
</evidence>
<dbReference type="InterPro" id="IPR055442">
    <property type="entry name" value="Beta-prop_EML-like_2nd"/>
</dbReference>
<feature type="compositionally biased region" description="Polar residues" evidence="9">
    <location>
        <begin position="175"/>
        <end position="190"/>
    </location>
</feature>
<reference evidence="13" key="1">
    <citation type="submission" date="2025-08" db="UniProtKB">
        <authorList>
            <consortium name="RefSeq"/>
        </authorList>
    </citation>
    <scope>IDENTIFICATION</scope>
    <source>
        <tissue evidence="13">Muscle</tissue>
    </source>
</reference>
<dbReference type="InterPro" id="IPR011047">
    <property type="entry name" value="Quinoprotein_ADH-like_sf"/>
</dbReference>
<feature type="compositionally biased region" description="Pro residues" evidence="9">
    <location>
        <begin position="68"/>
        <end position="77"/>
    </location>
</feature>
<dbReference type="RefSeq" id="XP_028339149.1">
    <property type="nucleotide sequence ID" value="XM_028483348.2"/>
</dbReference>
<comment type="subcellular location">
    <subcellularLocation>
        <location evidence="1">Cytoplasm</location>
        <location evidence="1">Cytoskeleton</location>
    </subcellularLocation>
</comment>
<evidence type="ECO:0000256" key="6">
    <source>
        <dbReference type="ARBA" id="ARBA00022737"/>
    </source>
</evidence>
<feature type="repeat" description="WD" evidence="8">
    <location>
        <begin position="579"/>
        <end position="620"/>
    </location>
</feature>
<evidence type="ECO:0000256" key="3">
    <source>
        <dbReference type="ARBA" id="ARBA00022490"/>
    </source>
</evidence>
<dbReference type="GO" id="GO:0005874">
    <property type="term" value="C:microtubule"/>
    <property type="evidence" value="ECO:0007669"/>
    <property type="project" value="UniProtKB-KW"/>
</dbReference>
<evidence type="ECO:0000256" key="1">
    <source>
        <dbReference type="ARBA" id="ARBA00004245"/>
    </source>
</evidence>
<feature type="region of interest" description="Disordered" evidence="9">
    <location>
        <begin position="778"/>
        <end position="799"/>
    </location>
</feature>
<keyword evidence="7" id="KW-0206">Cytoskeleton</keyword>
<evidence type="ECO:0000313" key="12">
    <source>
        <dbReference type="Proteomes" id="UP000248484"/>
    </source>
</evidence>
<dbReference type="InterPro" id="IPR055439">
    <property type="entry name" value="Beta-prop_EML_1st"/>
</dbReference>
<evidence type="ECO:0000256" key="2">
    <source>
        <dbReference type="ARBA" id="ARBA00006489"/>
    </source>
</evidence>
<dbReference type="InterPro" id="IPR050630">
    <property type="entry name" value="WD_repeat_EMAP"/>
</dbReference>
<dbReference type="SUPFAM" id="SSF50978">
    <property type="entry name" value="WD40 repeat-like"/>
    <property type="match status" value="1"/>
</dbReference>
<dbReference type="InterPro" id="IPR036322">
    <property type="entry name" value="WD40_repeat_dom_sf"/>
</dbReference>
<feature type="compositionally biased region" description="Gly residues" evidence="9">
    <location>
        <begin position="111"/>
        <end position="128"/>
    </location>
</feature>
<evidence type="ECO:0000256" key="7">
    <source>
        <dbReference type="ARBA" id="ARBA00023212"/>
    </source>
</evidence>
<feature type="compositionally biased region" description="Low complexity" evidence="9">
    <location>
        <begin position="780"/>
        <end position="799"/>
    </location>
</feature>
<keyword evidence="5" id="KW-0493">Microtubule</keyword>
<keyword evidence="6" id="KW-0677">Repeat</keyword>
<evidence type="ECO:0000256" key="5">
    <source>
        <dbReference type="ARBA" id="ARBA00022701"/>
    </source>
</evidence>
<dbReference type="Pfam" id="PF03451">
    <property type="entry name" value="HELP"/>
    <property type="match status" value="1"/>
</dbReference>
<dbReference type="AlphaFoldDB" id="A0A455ASP4"/>
<dbReference type="GO" id="GO:0000226">
    <property type="term" value="P:microtubule cytoskeleton organization"/>
    <property type="evidence" value="ECO:0007669"/>
    <property type="project" value="TreeGrafter"/>
</dbReference>
<comment type="similarity">
    <text evidence="2">Belongs to the WD repeat EMAP family.</text>
</comment>
<evidence type="ECO:0000313" key="13">
    <source>
        <dbReference type="RefSeq" id="XP_028339149.1"/>
    </source>
</evidence>
<evidence type="ECO:0000259" key="10">
    <source>
        <dbReference type="Pfam" id="PF23409"/>
    </source>
</evidence>
<dbReference type="GO" id="GO:0072686">
    <property type="term" value="C:mitotic spindle"/>
    <property type="evidence" value="ECO:0007669"/>
    <property type="project" value="TreeGrafter"/>
</dbReference>
<dbReference type="InterPro" id="IPR015943">
    <property type="entry name" value="WD40/YVTN_repeat-like_dom_sf"/>
</dbReference>
<keyword evidence="12" id="KW-1185">Reference proteome</keyword>
<protein>
    <submittedName>
        <fullName evidence="13">Echinoderm microtubule-associated protein-like 3 isoform X3</fullName>
    </submittedName>
</protein>
<sequence>MDGAGGPGEGPAQEALQSLSRRLQVQEKEMELVKAALAEALRLLRLQAPPTSLQDPGTPGPTRDSSPAAPPGLPPTCSPSSVSRGTQTETEVETESSPGPPGLSNGPAAPQGGGEEPGGTQSEGGGSSSSGTGSPGPPGLLRLVQPPQRTDTPRRNSSSSSSPSERPRQKLSRKAASSANLLLRSGSTESRGGKDPLSSPGGPGSRRSNYNLEGISVKMFLRGRPITMYIPSGIRSLEELPSGPPPETLSLDWVYGYRGRDSRSNLFVLRSGEVVYFIACVVVLYRPGGGPGGPGGGGQRHYRGHTDCVRCLAVHPDGVRVASGQTAGVDKDGKPLQPVVHVWDSETLLKLQEIGLGAFERGVGALAFSVADLGAFLCVVDDSNEHMLSVWDCSRGTKLAEIKSTNDSVLAVGFNPRDSSCIVTSGKSHVHFWNWSGGAGVPGNGTLTRKQGVFGIPEHFGAVRAIAEGLGSELLVGTTKNALLRGDLDQGFSPVIQGHTDELWGLCTHPFQNRFLTCGHDRQLCLWDGEGHALAWSIDLKETGLCADFHPSGAVVAVGLNTGRWLVLDTETREIVSDITDGNEQLSVVRYSPDGLYLAIGSHDNMIYIYSVSSDGAKSSRFGRCVGHSSFITHLDWSKDGNFIMSNSGDYEILYWDVAGGCKLLRNRYESRDREWATYTCVLGFHVYGVWPDGSDGTDINSLCRSHNERVVAVADDFCKVHLFQYPCARAKAPSLVYGGHGSHVTSVRFTHDDSHLVSLGGKDASIFQWRVLGPGGAGPAPATPSRTPSLSPASSLDV</sequence>
<dbReference type="Pfam" id="PF23409">
    <property type="entry name" value="Beta-prop_EML"/>
    <property type="match status" value="1"/>
</dbReference>
<feature type="repeat" description="WD" evidence="8">
    <location>
        <begin position="496"/>
        <end position="528"/>
    </location>
</feature>
<accession>A0A455ASP4</accession>
<feature type="domain" description="EML-like first beta-propeller" evidence="10">
    <location>
        <begin position="299"/>
        <end position="454"/>
    </location>
</feature>
<feature type="region of interest" description="Disordered" evidence="9">
    <location>
        <begin position="48"/>
        <end position="210"/>
    </location>
</feature>
<dbReference type="PANTHER" id="PTHR13720">
    <property type="entry name" value="WD-40 REPEAT PROTEIN"/>
    <property type="match status" value="1"/>
</dbReference>
<evidence type="ECO:0000256" key="8">
    <source>
        <dbReference type="PROSITE-ProRule" id="PRU00221"/>
    </source>
</evidence>
<feature type="compositionally biased region" description="Low complexity" evidence="9">
    <location>
        <begin position="155"/>
        <end position="164"/>
    </location>
</feature>
<dbReference type="InterPro" id="IPR001680">
    <property type="entry name" value="WD40_rpt"/>
</dbReference>
<dbReference type="SUPFAM" id="SSF50998">
    <property type="entry name" value="Quinoprotein alcohol dehydrogenase-like"/>
    <property type="match status" value="1"/>
</dbReference>
<dbReference type="GeneID" id="102995544"/>